<dbReference type="Gene3D" id="3.40.190.10">
    <property type="entry name" value="Periplasmic binding protein-like II"/>
    <property type="match status" value="1"/>
</dbReference>
<evidence type="ECO:0000256" key="1">
    <source>
        <dbReference type="ARBA" id="ARBA00004196"/>
    </source>
</evidence>
<dbReference type="Proteomes" id="UP001611548">
    <property type="component" value="Unassembled WGS sequence"/>
</dbReference>
<dbReference type="InterPro" id="IPR006059">
    <property type="entry name" value="SBP"/>
</dbReference>
<gene>
    <name evidence="6" type="ORF">ACH429_10875</name>
</gene>
<keyword evidence="7" id="KW-1185">Reference proteome</keyword>
<protein>
    <submittedName>
        <fullName evidence="6">ABC transporter substrate-binding protein</fullName>
    </submittedName>
</protein>
<dbReference type="InterPro" id="IPR050490">
    <property type="entry name" value="Bact_solute-bd_prot1"/>
</dbReference>
<evidence type="ECO:0000313" key="7">
    <source>
        <dbReference type="Proteomes" id="UP001611548"/>
    </source>
</evidence>
<keyword evidence="4 5" id="KW-0732">Signal</keyword>
<dbReference type="PANTHER" id="PTHR43649">
    <property type="entry name" value="ARABINOSE-BINDING PROTEIN-RELATED"/>
    <property type="match status" value="1"/>
</dbReference>
<dbReference type="PANTHER" id="PTHR43649:SF31">
    <property type="entry name" value="SN-GLYCEROL-3-PHOSPHATE-BINDING PERIPLASMIC PROTEIN UGPB"/>
    <property type="match status" value="1"/>
</dbReference>
<feature type="chain" id="PRO_5045852649" evidence="5">
    <location>
        <begin position="25"/>
        <end position="449"/>
    </location>
</feature>
<dbReference type="SUPFAM" id="SSF53850">
    <property type="entry name" value="Periplasmic binding protein-like II"/>
    <property type="match status" value="1"/>
</dbReference>
<dbReference type="Pfam" id="PF01547">
    <property type="entry name" value="SBP_bac_1"/>
    <property type="match status" value="1"/>
</dbReference>
<comment type="caution">
    <text evidence="6">The sequence shown here is derived from an EMBL/GenBank/DDBJ whole genome shotgun (WGS) entry which is preliminary data.</text>
</comment>
<keyword evidence="3" id="KW-0813">Transport</keyword>
<accession>A0ABW7URW3</accession>
<reference evidence="6 7" key="1">
    <citation type="submission" date="2024-10" db="EMBL/GenBank/DDBJ databases">
        <title>The Natural Products Discovery Center: Release of the First 8490 Sequenced Strains for Exploring Actinobacteria Biosynthetic Diversity.</title>
        <authorList>
            <person name="Kalkreuter E."/>
            <person name="Kautsar S.A."/>
            <person name="Yang D."/>
            <person name="Bader C.D."/>
            <person name="Teijaro C.N."/>
            <person name="Fluegel L."/>
            <person name="Davis C.M."/>
            <person name="Simpson J.R."/>
            <person name="Lauterbach L."/>
            <person name="Steele A.D."/>
            <person name="Gui C."/>
            <person name="Meng S."/>
            <person name="Li G."/>
            <person name="Viehrig K."/>
            <person name="Ye F."/>
            <person name="Su P."/>
            <person name="Kiefer A.F."/>
            <person name="Nichols A."/>
            <person name="Cepeda A.J."/>
            <person name="Yan W."/>
            <person name="Fan B."/>
            <person name="Jiang Y."/>
            <person name="Adhikari A."/>
            <person name="Zheng C.-J."/>
            <person name="Schuster L."/>
            <person name="Cowan T.M."/>
            <person name="Smanski M.J."/>
            <person name="Chevrette M.G."/>
            <person name="De Carvalho L.P.S."/>
            <person name="Shen B."/>
        </authorList>
    </citation>
    <scope>NUCLEOTIDE SEQUENCE [LARGE SCALE GENOMIC DNA]</scope>
    <source>
        <strain evidence="6 7">NPDC020327</strain>
    </source>
</reference>
<evidence type="ECO:0000256" key="3">
    <source>
        <dbReference type="ARBA" id="ARBA00022448"/>
    </source>
</evidence>
<evidence type="ECO:0000256" key="2">
    <source>
        <dbReference type="ARBA" id="ARBA00008520"/>
    </source>
</evidence>
<feature type="signal peptide" evidence="5">
    <location>
        <begin position="1"/>
        <end position="24"/>
    </location>
</feature>
<evidence type="ECO:0000256" key="5">
    <source>
        <dbReference type="SAM" id="SignalP"/>
    </source>
</evidence>
<evidence type="ECO:0000256" key="4">
    <source>
        <dbReference type="ARBA" id="ARBA00022729"/>
    </source>
</evidence>
<dbReference type="PROSITE" id="PS51257">
    <property type="entry name" value="PROKAR_LIPOPROTEIN"/>
    <property type="match status" value="1"/>
</dbReference>
<comment type="subcellular location">
    <subcellularLocation>
        <location evidence="1">Cell envelope</location>
    </subcellularLocation>
</comment>
<dbReference type="EMBL" id="JBIRWE010000003">
    <property type="protein sequence ID" value="MFI1964606.1"/>
    <property type="molecule type" value="Genomic_DNA"/>
</dbReference>
<organism evidence="6 7">
    <name type="scientific">Streptomyces pathocidini</name>
    <dbReference type="NCBI Taxonomy" id="1650571"/>
    <lineage>
        <taxon>Bacteria</taxon>
        <taxon>Bacillati</taxon>
        <taxon>Actinomycetota</taxon>
        <taxon>Actinomycetes</taxon>
        <taxon>Kitasatosporales</taxon>
        <taxon>Streptomycetaceae</taxon>
        <taxon>Streptomyces</taxon>
    </lineage>
</organism>
<name>A0ABW7URW3_9ACTN</name>
<sequence length="449" mass="47860">MRTGHAIRAAAAFALAACAALALAGCGSADPAPAAQAPANDFEPVRQQPGSELTVWVDATRVPVVKAYQKAHPGTKLKIVTYSGDANGANDLQTKVRLFDRSGRGWPDVAFSTTTADTAWAASGPKPYAAPVDQENIVDRRILDGFAEGALDPCTVGDTVYCVRNDLAQNVLWYNKRLLDRFGYEVPTTWEEYRALGERVAEEHPGYLVGTAGDPWTPEIYLWAAQCPASTLTGPKKVTVDLESPKCTRAVSLLDRLIKAGSVSKGSVFDTGFVKKSASKVLMTPGPSWYGPVLFRDTFKAAEGEIAAAPPLKYEADESATTGNVGGGVWFVSAHSANLRAAGDLVTWVTTSDEAQAEAVTYPAYKKAAEGWLARQKETGWFAGDVAPALTRAAEQVWPGWGATQYSQESIYTTTVVPALNQGSTIASTVGSWQTAIVDKATSLGYRVN</sequence>
<dbReference type="RefSeq" id="WP_398718242.1">
    <property type="nucleotide sequence ID" value="NZ_JBIRWE010000003.1"/>
</dbReference>
<comment type="similarity">
    <text evidence="2">Belongs to the bacterial solute-binding protein 1 family.</text>
</comment>
<evidence type="ECO:0000313" key="6">
    <source>
        <dbReference type="EMBL" id="MFI1964606.1"/>
    </source>
</evidence>
<proteinExistence type="inferred from homology"/>